<gene>
    <name evidence="1" type="ORF">Cvel_9880</name>
</gene>
<dbReference type="EMBL" id="CDMZ01004601">
    <property type="protein sequence ID" value="CEM50249.1"/>
    <property type="molecule type" value="Genomic_DNA"/>
</dbReference>
<dbReference type="PhylomeDB" id="A0A0G4I075"/>
<dbReference type="VEuPathDB" id="CryptoDB:Cvel_9880"/>
<dbReference type="AlphaFoldDB" id="A0A0G4I075"/>
<reference evidence="1" key="1">
    <citation type="submission" date="2014-11" db="EMBL/GenBank/DDBJ databases">
        <authorList>
            <person name="Otto D Thomas"/>
            <person name="Naeem Raeece"/>
        </authorList>
    </citation>
    <scope>NUCLEOTIDE SEQUENCE</scope>
</reference>
<proteinExistence type="predicted"/>
<accession>A0A0G4I075</accession>
<sequence length="106" mass="11784">MTAKDADTLLDVLAASGVLGIRKFWKLSSVSKKLLQLRDDTSTFGLGSVCTVFFSVSEREEVLRFLDGCFDRDNLKGLQQVLALRGVSGCYPFLLRRVLERNPNAV</sequence>
<name>A0A0G4I075_9ALVE</name>
<evidence type="ECO:0000313" key="1">
    <source>
        <dbReference type="EMBL" id="CEM50249.1"/>
    </source>
</evidence>
<protein>
    <submittedName>
        <fullName evidence="1">Uncharacterized protein</fullName>
    </submittedName>
</protein>
<organism evidence="1">
    <name type="scientific">Chromera velia CCMP2878</name>
    <dbReference type="NCBI Taxonomy" id="1169474"/>
    <lineage>
        <taxon>Eukaryota</taxon>
        <taxon>Sar</taxon>
        <taxon>Alveolata</taxon>
        <taxon>Colpodellida</taxon>
        <taxon>Chromeraceae</taxon>
        <taxon>Chromera</taxon>
    </lineage>
</organism>